<accession>A0A6G7GXE4</accession>
<protein>
    <recommendedName>
        <fullName evidence="1">DUF5615 domain-containing protein</fullName>
    </recommendedName>
</protein>
<evidence type="ECO:0000313" key="2">
    <source>
        <dbReference type="EMBL" id="QII14268.1"/>
    </source>
</evidence>
<dbReference type="InterPro" id="IPR041049">
    <property type="entry name" value="DUF5615"/>
</dbReference>
<dbReference type="RefSeq" id="WP_164995660.1">
    <property type="nucleotide sequence ID" value="NZ_CP049055.1"/>
</dbReference>
<dbReference type="Pfam" id="PF18480">
    <property type="entry name" value="DUF5615"/>
    <property type="match status" value="1"/>
</dbReference>
<gene>
    <name evidence="2" type="ORF">KsCSTR_48910</name>
</gene>
<dbReference type="Proteomes" id="UP000501926">
    <property type="component" value="Chromosome"/>
</dbReference>
<dbReference type="EMBL" id="CP049055">
    <property type="protein sequence ID" value="QII14268.1"/>
    <property type="molecule type" value="Genomic_DNA"/>
</dbReference>
<name>A0A6G7GXE4_KUEST</name>
<reference evidence="2 3" key="1">
    <citation type="submission" date="2020-02" db="EMBL/GenBank/DDBJ databases">
        <title>Newly sequenced genome of strain CSTR1 showed variability in Candidatus Kuenenia stuttgartiensis genomes.</title>
        <authorList>
            <person name="Ding C."/>
            <person name="Adrian L."/>
        </authorList>
    </citation>
    <scope>NUCLEOTIDE SEQUENCE [LARGE SCALE GENOMIC DNA]</scope>
    <source>
        <strain evidence="2 3">CSTR1</strain>
    </source>
</reference>
<feature type="domain" description="DUF5615" evidence="1">
    <location>
        <begin position="5"/>
        <end position="96"/>
    </location>
</feature>
<evidence type="ECO:0000313" key="3">
    <source>
        <dbReference type="Proteomes" id="UP000501926"/>
    </source>
</evidence>
<proteinExistence type="predicted"/>
<evidence type="ECO:0000259" key="1">
    <source>
        <dbReference type="Pfam" id="PF18480"/>
    </source>
</evidence>
<sequence length="114" mass="13068">MARLKIYTDENVDVRIAEGLKRRGIKAFSAHEKEMMGTSDIEHFKHASAIKAVIFTHDHHFLKIAKELARGGENHWGIIFVEMNKLSVGECIKRLAFYAEILSPAEMKNQIEFL</sequence>
<organism evidence="2 3">
    <name type="scientific">Kuenenia stuttgartiensis</name>
    <dbReference type="NCBI Taxonomy" id="174633"/>
    <lineage>
        <taxon>Bacteria</taxon>
        <taxon>Pseudomonadati</taxon>
        <taxon>Planctomycetota</taxon>
        <taxon>Candidatus Brocadiia</taxon>
        <taxon>Candidatus Brocadiales</taxon>
        <taxon>Candidatus Brocadiaceae</taxon>
        <taxon>Candidatus Kuenenia</taxon>
    </lineage>
</organism>
<dbReference type="AlphaFoldDB" id="A0A6G7GXE4"/>